<dbReference type="EMBL" id="POTL01000001">
    <property type="protein sequence ID" value="TLH55985.1"/>
    <property type="molecule type" value="Genomic_DNA"/>
</dbReference>
<feature type="transmembrane region" description="Helical" evidence="6">
    <location>
        <begin position="176"/>
        <end position="196"/>
    </location>
</feature>
<gene>
    <name evidence="8" type="ORF">C1S78_29605</name>
</gene>
<dbReference type="InterPro" id="IPR050189">
    <property type="entry name" value="MFS_Efflux_Transporters"/>
</dbReference>
<feature type="transmembrane region" description="Helical" evidence="6">
    <location>
        <begin position="280"/>
        <end position="299"/>
    </location>
</feature>
<dbReference type="GO" id="GO:0022857">
    <property type="term" value="F:transmembrane transporter activity"/>
    <property type="evidence" value="ECO:0007669"/>
    <property type="project" value="InterPro"/>
</dbReference>
<dbReference type="InterPro" id="IPR036259">
    <property type="entry name" value="MFS_trans_sf"/>
</dbReference>
<dbReference type="PROSITE" id="PS50850">
    <property type="entry name" value="MFS"/>
    <property type="match status" value="1"/>
</dbReference>
<dbReference type="InterPro" id="IPR011701">
    <property type="entry name" value="MFS"/>
</dbReference>
<dbReference type="AlphaFoldDB" id="A0A8H2JIV1"/>
<proteinExistence type="predicted"/>
<evidence type="ECO:0000259" key="7">
    <source>
        <dbReference type="PROSITE" id="PS50850"/>
    </source>
</evidence>
<keyword evidence="5 6" id="KW-0472">Membrane</keyword>
<evidence type="ECO:0000256" key="1">
    <source>
        <dbReference type="ARBA" id="ARBA00004651"/>
    </source>
</evidence>
<feature type="transmembrane region" description="Helical" evidence="6">
    <location>
        <begin position="217"/>
        <end position="236"/>
    </location>
</feature>
<feature type="transmembrane region" description="Helical" evidence="6">
    <location>
        <begin position="335"/>
        <end position="355"/>
    </location>
</feature>
<feature type="transmembrane region" description="Helical" evidence="6">
    <location>
        <begin position="55"/>
        <end position="80"/>
    </location>
</feature>
<comment type="caution">
    <text evidence="8">The sequence shown here is derived from an EMBL/GenBank/DDBJ whole genome shotgun (WGS) entry which is preliminary data.</text>
</comment>
<sequence length="391" mass="39606">MDLRYPEVSAGAQAVTDRWHWRVAVLSAAAFVYLAAEMFPVGVVPQIADGLHTTVPAAGLLVGVYAVAAGAAIIPVALATRRVEHRVMLTAALASLSLSQLLLAVAPTPGWAVFARVVGAILHGSVWSLAPVLASALAPAGRAGQATALVFVGAALGLAAGSPLTTQLSLLIGWRAASLVLAVLALILAVAIAVLVPRHSGRTVAAPTAGRSGEPHTVAAVCVLTLLVVTAAYAPYSFITVLAGDIGISATGLPVLLLGYGGAALTAVVIAGRLLDRHRYAVVVAALTGLLIAFATLSLTGSRGLFVAAVLLWGAAFACWAPAMQTILIKRCPNAAFASYLYVLAFQVGIFSGAWAGSQLVASDAAASLTVLALIGIGCASPVAVLARRWL</sequence>
<dbReference type="SUPFAM" id="SSF103473">
    <property type="entry name" value="MFS general substrate transporter"/>
    <property type="match status" value="1"/>
</dbReference>
<protein>
    <submittedName>
        <fullName evidence="8">MFS transporter</fullName>
    </submittedName>
</protein>
<feature type="transmembrane region" description="Helical" evidence="6">
    <location>
        <begin position="21"/>
        <end position="43"/>
    </location>
</feature>
<comment type="subcellular location">
    <subcellularLocation>
        <location evidence="1">Cell membrane</location>
        <topology evidence="1">Multi-pass membrane protein</topology>
    </subcellularLocation>
</comment>
<reference evidence="8" key="1">
    <citation type="submission" date="2018-01" db="EMBL/GenBank/DDBJ databases">
        <title>Comparative genomics of Mycobacterium mucogenicum and Mycobacterium neoaurum clade members emphasizing tRNA and non-coding RNA.</title>
        <authorList>
            <person name="Behra P.R.K."/>
            <person name="Pettersson B.M.F."/>
            <person name="Das S."/>
            <person name="Dasgupta S."/>
            <person name="Kirsebom L.A."/>
        </authorList>
    </citation>
    <scope>NUCLEOTIDE SEQUENCE</scope>
    <source>
        <strain evidence="8">DSM 44124</strain>
    </source>
</reference>
<evidence type="ECO:0000256" key="3">
    <source>
        <dbReference type="ARBA" id="ARBA00022692"/>
    </source>
</evidence>
<keyword evidence="2" id="KW-1003">Cell membrane</keyword>
<dbReference type="GO" id="GO:0005886">
    <property type="term" value="C:plasma membrane"/>
    <property type="evidence" value="ECO:0007669"/>
    <property type="project" value="UniProtKB-SubCell"/>
</dbReference>
<accession>A0A8H2JIV1</accession>
<feature type="transmembrane region" description="Helical" evidence="6">
    <location>
        <begin position="87"/>
        <end position="107"/>
    </location>
</feature>
<dbReference type="Gene3D" id="1.20.1250.20">
    <property type="entry name" value="MFS general substrate transporter like domains"/>
    <property type="match status" value="1"/>
</dbReference>
<evidence type="ECO:0000256" key="4">
    <source>
        <dbReference type="ARBA" id="ARBA00022989"/>
    </source>
</evidence>
<evidence type="ECO:0000256" key="6">
    <source>
        <dbReference type="SAM" id="Phobius"/>
    </source>
</evidence>
<feature type="transmembrane region" description="Helical" evidence="6">
    <location>
        <begin position="367"/>
        <end position="387"/>
    </location>
</feature>
<organism evidence="8">
    <name type="scientific">Mycolicibacterium mucogenicum DSM 44124</name>
    <dbReference type="NCBI Taxonomy" id="1226753"/>
    <lineage>
        <taxon>Bacteria</taxon>
        <taxon>Bacillati</taxon>
        <taxon>Actinomycetota</taxon>
        <taxon>Actinomycetes</taxon>
        <taxon>Mycobacteriales</taxon>
        <taxon>Mycobacteriaceae</taxon>
        <taxon>Mycolicibacterium</taxon>
    </lineage>
</organism>
<dbReference type="PANTHER" id="PTHR43124:SF3">
    <property type="entry name" value="CHLORAMPHENICOL EFFLUX PUMP RV0191"/>
    <property type="match status" value="1"/>
</dbReference>
<keyword evidence="4 6" id="KW-1133">Transmembrane helix</keyword>
<evidence type="ECO:0000313" key="8">
    <source>
        <dbReference type="EMBL" id="TLH55985.1"/>
    </source>
</evidence>
<feature type="domain" description="Major facilitator superfamily (MFS) profile" evidence="7">
    <location>
        <begin position="22"/>
        <end position="391"/>
    </location>
</feature>
<feature type="transmembrane region" description="Helical" evidence="6">
    <location>
        <begin position="248"/>
        <end position="271"/>
    </location>
</feature>
<evidence type="ECO:0000256" key="5">
    <source>
        <dbReference type="ARBA" id="ARBA00023136"/>
    </source>
</evidence>
<keyword evidence="3 6" id="KW-0812">Transmembrane</keyword>
<dbReference type="PANTHER" id="PTHR43124">
    <property type="entry name" value="PURINE EFFLUX PUMP PBUE"/>
    <property type="match status" value="1"/>
</dbReference>
<feature type="transmembrane region" description="Helical" evidence="6">
    <location>
        <begin position="146"/>
        <end position="164"/>
    </location>
</feature>
<feature type="transmembrane region" description="Helical" evidence="6">
    <location>
        <begin position="305"/>
        <end position="323"/>
    </location>
</feature>
<dbReference type="InterPro" id="IPR020846">
    <property type="entry name" value="MFS_dom"/>
</dbReference>
<feature type="transmembrane region" description="Helical" evidence="6">
    <location>
        <begin position="113"/>
        <end position="134"/>
    </location>
</feature>
<dbReference type="Pfam" id="PF07690">
    <property type="entry name" value="MFS_1"/>
    <property type="match status" value="1"/>
</dbReference>
<evidence type="ECO:0000256" key="2">
    <source>
        <dbReference type="ARBA" id="ARBA00022475"/>
    </source>
</evidence>
<name>A0A8H2JIV1_MYCMU</name>